<dbReference type="InterPro" id="IPR012337">
    <property type="entry name" value="RNaseH-like_sf"/>
</dbReference>
<evidence type="ECO:0000313" key="8">
    <source>
        <dbReference type="EMBL" id="ADV33485.1"/>
    </source>
</evidence>
<dbReference type="HOGENOM" id="CLU_064761_2_0_6"/>
<dbReference type="GO" id="GO:0003676">
    <property type="term" value="F:nucleic acid binding"/>
    <property type="evidence" value="ECO:0007669"/>
    <property type="project" value="InterPro"/>
</dbReference>
<dbReference type="InterPro" id="IPR013520">
    <property type="entry name" value="Ribonucl_H"/>
</dbReference>
<gene>
    <name evidence="6 8" type="primary">orn</name>
    <name evidence="8" type="ordered locus">BVAF_075</name>
</gene>
<organism evidence="8 9">
    <name type="scientific">Blochmanniella vafra (strain BVAF)</name>
    <dbReference type="NCBI Taxonomy" id="859654"/>
    <lineage>
        <taxon>Bacteria</taxon>
        <taxon>Pseudomonadati</taxon>
        <taxon>Pseudomonadota</taxon>
        <taxon>Gammaproteobacteria</taxon>
        <taxon>Enterobacterales</taxon>
        <taxon>Enterobacteriaceae</taxon>
        <taxon>ant endosymbionts</taxon>
        <taxon>Candidatus Blochmanniella</taxon>
    </lineage>
</organism>
<dbReference type="Pfam" id="PF00929">
    <property type="entry name" value="RNase_T"/>
    <property type="match status" value="1"/>
</dbReference>
<evidence type="ECO:0000256" key="4">
    <source>
        <dbReference type="ARBA" id="ARBA00022839"/>
    </source>
</evidence>
<keyword evidence="3 6" id="KW-0378">Hydrolase</keyword>
<dbReference type="KEGG" id="bva:BVAF_075"/>
<evidence type="ECO:0000256" key="2">
    <source>
        <dbReference type="ARBA" id="ARBA00022722"/>
    </source>
</evidence>
<dbReference type="PANTHER" id="PTHR11046:SF0">
    <property type="entry name" value="OLIGORIBONUCLEASE, MITOCHONDRIAL"/>
    <property type="match status" value="1"/>
</dbReference>
<comment type="subcellular location">
    <subcellularLocation>
        <location evidence="6">Cytoplasm</location>
    </subcellularLocation>
</comment>
<reference evidence="8 9" key="1">
    <citation type="journal article" date="2010" name="BMC Genomics">
        <title>Unprecedented loss of ammonia assimilation capability in a urease-encoding bacterial mutualist.</title>
        <authorList>
            <person name="Williams L.E."/>
            <person name="Wernegreen J.J."/>
        </authorList>
    </citation>
    <scope>NUCLEOTIDE SEQUENCE [LARGE SCALE GENOMIC DNA]</scope>
    <source>
        <strain evidence="8 9">BVAF</strain>
    </source>
</reference>
<dbReference type="EMBL" id="CP002189">
    <property type="protein sequence ID" value="ADV33485.1"/>
    <property type="molecule type" value="Genomic_DNA"/>
</dbReference>
<dbReference type="CDD" id="cd06135">
    <property type="entry name" value="Orn"/>
    <property type="match status" value="1"/>
</dbReference>
<keyword evidence="6" id="KW-0963">Cytoplasm</keyword>
<evidence type="ECO:0000259" key="7">
    <source>
        <dbReference type="SMART" id="SM00479"/>
    </source>
</evidence>
<comment type="similarity">
    <text evidence="1 6">Belongs to the oligoribonuclease family.</text>
</comment>
<dbReference type="GO" id="GO:0000175">
    <property type="term" value="F:3'-5'-RNA exonuclease activity"/>
    <property type="evidence" value="ECO:0007669"/>
    <property type="project" value="InterPro"/>
</dbReference>
<evidence type="ECO:0000256" key="5">
    <source>
        <dbReference type="ARBA" id="ARBA00070964"/>
    </source>
</evidence>
<dbReference type="SMART" id="SM00479">
    <property type="entry name" value="EXOIII"/>
    <property type="match status" value="1"/>
</dbReference>
<dbReference type="STRING" id="859654.BVAF_075"/>
<dbReference type="GO" id="GO:0006259">
    <property type="term" value="P:DNA metabolic process"/>
    <property type="evidence" value="ECO:0007669"/>
    <property type="project" value="UniProtKB-ARBA"/>
</dbReference>
<dbReference type="Gene3D" id="3.30.420.10">
    <property type="entry name" value="Ribonuclease H-like superfamily/Ribonuclease H"/>
    <property type="match status" value="1"/>
</dbReference>
<accession>E8Q6P4</accession>
<evidence type="ECO:0000256" key="1">
    <source>
        <dbReference type="ARBA" id="ARBA00009921"/>
    </source>
</evidence>
<protein>
    <recommendedName>
        <fullName evidence="5 6">Oligoribonuclease</fullName>
        <ecNumber evidence="6">3.1.-.-</ecNumber>
    </recommendedName>
</protein>
<evidence type="ECO:0000313" key="9">
    <source>
        <dbReference type="Proteomes" id="UP000007464"/>
    </source>
</evidence>
<comment type="function">
    <text evidence="6">3'-to-5' exoribonuclease specific for small oligoribonucleotides.</text>
</comment>
<feature type="domain" description="Exonuclease" evidence="7">
    <location>
        <begin position="4"/>
        <end position="178"/>
    </location>
</feature>
<sequence length="182" mass="21190">MDKNLIWIDLEMTGLNPEKDRIIEIATLITDSELNILSTGPNLAINQTELKLSEMDSWNVRTHSANGLLTQVRSSKLNECDASNLTIKFLKNWISFQKSPICGSSVAQDRRFLIKYMPKLESYFNHRYLDVSTIKELVMRWRSDLIVGLKVHKKTHRALEDIHESILELAYYRQYFINCGNR</sequence>
<keyword evidence="9" id="KW-1185">Reference proteome</keyword>
<evidence type="ECO:0000256" key="6">
    <source>
        <dbReference type="HAMAP-Rule" id="MF_00045"/>
    </source>
</evidence>
<dbReference type="InterPro" id="IPR022894">
    <property type="entry name" value="Oligoribonuclease"/>
</dbReference>
<dbReference type="EC" id="3.1.-.-" evidence="6"/>
<dbReference type="InterPro" id="IPR036397">
    <property type="entry name" value="RNaseH_sf"/>
</dbReference>
<keyword evidence="4 6" id="KW-0269">Exonuclease</keyword>
<comment type="caution">
    <text evidence="6">Lacks conserved residue(s) required for the propagation of feature annotation.</text>
</comment>
<dbReference type="RefSeq" id="WP_013516410.1">
    <property type="nucleotide sequence ID" value="NC_014909.2"/>
</dbReference>
<dbReference type="OrthoDB" id="9801329at2"/>
<proteinExistence type="inferred from homology"/>
<dbReference type="Proteomes" id="UP000007464">
    <property type="component" value="Chromosome"/>
</dbReference>
<dbReference type="SUPFAM" id="SSF53098">
    <property type="entry name" value="Ribonuclease H-like"/>
    <property type="match status" value="1"/>
</dbReference>
<keyword evidence="2 6" id="KW-0540">Nuclease</keyword>
<dbReference type="FunFam" id="3.30.420.10:FF:000003">
    <property type="entry name" value="Oligoribonuclease"/>
    <property type="match status" value="1"/>
</dbReference>
<dbReference type="GO" id="GO:0005737">
    <property type="term" value="C:cytoplasm"/>
    <property type="evidence" value="ECO:0007669"/>
    <property type="project" value="UniProtKB-SubCell"/>
</dbReference>
<name>E8Q6P4_BLOVB</name>
<dbReference type="PANTHER" id="PTHR11046">
    <property type="entry name" value="OLIGORIBONUCLEASE, MITOCHONDRIAL"/>
    <property type="match status" value="1"/>
</dbReference>
<dbReference type="AlphaFoldDB" id="E8Q6P4"/>
<dbReference type="NCBIfam" id="NF003765">
    <property type="entry name" value="PRK05359.1"/>
    <property type="match status" value="1"/>
</dbReference>
<evidence type="ECO:0000256" key="3">
    <source>
        <dbReference type="ARBA" id="ARBA00022801"/>
    </source>
</evidence>
<dbReference type="HAMAP" id="MF_00045">
    <property type="entry name" value="Oligoribonuclease"/>
    <property type="match status" value="1"/>
</dbReference>